<reference evidence="1 2" key="1">
    <citation type="submission" date="2024-06" db="EMBL/GenBank/DDBJ databases">
        <authorList>
            <person name="Li F."/>
        </authorList>
    </citation>
    <scope>NUCLEOTIDE SEQUENCE [LARGE SCALE GENOMIC DNA]</scope>
    <source>
        <strain evidence="1 2">GXAS 311</strain>
    </source>
</reference>
<comment type="caution">
    <text evidence="1">The sequence shown here is derived from an EMBL/GenBank/DDBJ whole genome shotgun (WGS) entry which is preliminary data.</text>
</comment>
<sequence length="309" mass="36011">MSYNRMVSNPSDTQQRAWQTLTWEQTKQHLSSLDRKLTETANQYGQQLNNIKFTRQAVDTLSALNEFDRMMVLKDCKALSKNPQNPKSRKNRYIPYLRFIKSQYGFGNYHYKIRYLLTEGNKVVIDDFVVDEKYLGHKNPSRLERTAIYLVRRANKSKRIHKDLHYKELESLHEGWNTEHVEPVTNISGNFAAVNGMNNSLKKAMWLMGVHLDWAYQNHQFDSYYLVHNPSEDTIHDLWECGWDKSFTSLNANHLSAIMVKAAKVGIPIKWVAHSQGGIILLRALKVINERTNISYHISKLLSIQLEVT</sequence>
<evidence type="ECO:0000313" key="1">
    <source>
        <dbReference type="EMBL" id="MET1253921.1"/>
    </source>
</evidence>
<gene>
    <name evidence="1" type="ORF">ABVT43_02165</name>
</gene>
<dbReference type="Proteomes" id="UP001548189">
    <property type="component" value="Unassembled WGS sequence"/>
</dbReference>
<keyword evidence="2" id="KW-1185">Reference proteome</keyword>
<accession>A0ABV2BPR9</accession>
<name>A0ABV2BPR9_9GAMM</name>
<dbReference type="EMBL" id="JBEVCJ010000002">
    <property type="protein sequence ID" value="MET1253921.1"/>
    <property type="molecule type" value="Genomic_DNA"/>
</dbReference>
<evidence type="ECO:0000313" key="2">
    <source>
        <dbReference type="Proteomes" id="UP001548189"/>
    </source>
</evidence>
<protein>
    <submittedName>
        <fullName evidence="1">Uncharacterized protein</fullName>
    </submittedName>
</protein>
<organism evidence="1 2">
    <name type="scientific">Aliikangiella maris</name>
    <dbReference type="NCBI Taxonomy" id="3162458"/>
    <lineage>
        <taxon>Bacteria</taxon>
        <taxon>Pseudomonadati</taxon>
        <taxon>Pseudomonadota</taxon>
        <taxon>Gammaproteobacteria</taxon>
        <taxon>Oceanospirillales</taxon>
        <taxon>Pleioneaceae</taxon>
        <taxon>Aliikangiella</taxon>
    </lineage>
</organism>
<proteinExistence type="predicted"/>